<dbReference type="EMBL" id="JADGMS010000003">
    <property type="protein sequence ID" value="KAF9686035.1"/>
    <property type="molecule type" value="Genomic_DNA"/>
</dbReference>
<gene>
    <name evidence="2" type="ORF">SADUNF_Sadunf03G0116500</name>
</gene>
<feature type="compositionally biased region" description="Basic and acidic residues" evidence="1">
    <location>
        <begin position="41"/>
        <end position="58"/>
    </location>
</feature>
<proteinExistence type="predicted"/>
<feature type="compositionally biased region" description="Basic and acidic residues" evidence="1">
    <location>
        <begin position="23"/>
        <end position="34"/>
    </location>
</feature>
<comment type="caution">
    <text evidence="2">The sequence shown here is derived from an EMBL/GenBank/DDBJ whole genome shotgun (WGS) entry which is preliminary data.</text>
</comment>
<sequence>MAPRSLAPCSYPEATINRGLGPVHDRIPGRSREQKGKKRKNDAGKHSKEKERRDEESLGKQVSSVDNIIENQERLTDKLLHRMTTVHLFLLPGPEVFDQVLKEESAILFPDSDNLDVLMLETKRLSGIISPLKQRSEMLGKRIQLLCEMMVLGW</sequence>
<dbReference type="AlphaFoldDB" id="A0A835N4D2"/>
<feature type="region of interest" description="Disordered" evidence="1">
    <location>
        <begin position="1"/>
        <end position="62"/>
    </location>
</feature>
<dbReference type="OrthoDB" id="845237at2759"/>
<organism evidence="2 3">
    <name type="scientific">Salix dunnii</name>
    <dbReference type="NCBI Taxonomy" id="1413687"/>
    <lineage>
        <taxon>Eukaryota</taxon>
        <taxon>Viridiplantae</taxon>
        <taxon>Streptophyta</taxon>
        <taxon>Embryophyta</taxon>
        <taxon>Tracheophyta</taxon>
        <taxon>Spermatophyta</taxon>
        <taxon>Magnoliopsida</taxon>
        <taxon>eudicotyledons</taxon>
        <taxon>Gunneridae</taxon>
        <taxon>Pentapetalae</taxon>
        <taxon>rosids</taxon>
        <taxon>fabids</taxon>
        <taxon>Malpighiales</taxon>
        <taxon>Salicaceae</taxon>
        <taxon>Saliceae</taxon>
        <taxon>Salix</taxon>
    </lineage>
</organism>
<evidence type="ECO:0000256" key="1">
    <source>
        <dbReference type="SAM" id="MobiDB-lite"/>
    </source>
</evidence>
<keyword evidence="3" id="KW-1185">Reference proteome</keyword>
<name>A0A835N4D2_9ROSI</name>
<dbReference type="Proteomes" id="UP000657918">
    <property type="component" value="Unassembled WGS sequence"/>
</dbReference>
<evidence type="ECO:0000313" key="3">
    <source>
        <dbReference type="Proteomes" id="UP000657918"/>
    </source>
</evidence>
<evidence type="ECO:0000313" key="2">
    <source>
        <dbReference type="EMBL" id="KAF9686035.1"/>
    </source>
</evidence>
<accession>A0A835N4D2</accession>
<protein>
    <submittedName>
        <fullName evidence="2">Uncharacterized protein</fullName>
    </submittedName>
</protein>
<reference evidence="2 3" key="1">
    <citation type="submission" date="2020-10" db="EMBL/GenBank/DDBJ databases">
        <title>Plant Genome Project.</title>
        <authorList>
            <person name="Zhang R.-G."/>
        </authorList>
    </citation>
    <scope>NUCLEOTIDE SEQUENCE [LARGE SCALE GENOMIC DNA]</scope>
    <source>
        <strain evidence="2">FAFU-HL-1</strain>
        <tissue evidence="2">Leaf</tissue>
    </source>
</reference>